<dbReference type="RefSeq" id="WP_088354462.1">
    <property type="nucleotide sequence ID" value="NZ_CP061813.1"/>
</dbReference>
<dbReference type="EMBL" id="CP061813">
    <property type="protein sequence ID" value="QOD60485.1"/>
    <property type="molecule type" value="Genomic_DNA"/>
</dbReference>
<dbReference type="InterPro" id="IPR057739">
    <property type="entry name" value="Glyco_hydro_29_N"/>
</dbReference>
<dbReference type="PIRSF" id="PIRSF001092">
    <property type="entry name" value="Alpha-L-fucosidase"/>
    <property type="match status" value="1"/>
</dbReference>
<evidence type="ECO:0000256" key="5">
    <source>
        <dbReference type="ARBA" id="ARBA00022801"/>
    </source>
</evidence>
<protein>
    <recommendedName>
        <fullName evidence="3">alpha-L-fucosidase</fullName>
        <ecNumber evidence="3">3.2.1.51</ecNumber>
    </recommendedName>
</protein>
<accession>A0A7L8AEP9</accession>
<comment type="similarity">
    <text evidence="2">Belongs to the glycosyl hydrolase 29 family.</text>
</comment>
<evidence type="ECO:0000256" key="7">
    <source>
        <dbReference type="PIRSR" id="PIRSR001092-1"/>
    </source>
</evidence>
<name>A0A7L8AEP9_9FLAO</name>
<dbReference type="GO" id="GO:0005764">
    <property type="term" value="C:lysosome"/>
    <property type="evidence" value="ECO:0007669"/>
    <property type="project" value="TreeGrafter"/>
</dbReference>
<dbReference type="GO" id="GO:0004560">
    <property type="term" value="F:alpha-L-fucosidase activity"/>
    <property type="evidence" value="ECO:0007669"/>
    <property type="project" value="InterPro"/>
</dbReference>
<keyword evidence="4 8" id="KW-0732">Signal</keyword>
<evidence type="ECO:0000256" key="8">
    <source>
        <dbReference type="SAM" id="SignalP"/>
    </source>
</evidence>
<keyword evidence="5" id="KW-0378">Hydrolase</keyword>
<keyword evidence="11" id="KW-1185">Reference proteome</keyword>
<evidence type="ECO:0000256" key="3">
    <source>
        <dbReference type="ARBA" id="ARBA00012662"/>
    </source>
</evidence>
<dbReference type="PANTHER" id="PTHR10030">
    <property type="entry name" value="ALPHA-L-FUCOSIDASE"/>
    <property type="match status" value="1"/>
</dbReference>
<evidence type="ECO:0000256" key="6">
    <source>
        <dbReference type="ARBA" id="ARBA00023295"/>
    </source>
</evidence>
<evidence type="ECO:0000313" key="10">
    <source>
        <dbReference type="EMBL" id="QOD60485.1"/>
    </source>
</evidence>
<dbReference type="InterPro" id="IPR000933">
    <property type="entry name" value="Glyco_hydro_29"/>
</dbReference>
<dbReference type="SMART" id="SM00812">
    <property type="entry name" value="Alpha_L_fucos"/>
    <property type="match status" value="1"/>
</dbReference>
<feature type="domain" description="Glycoside hydrolase family 29 N-terminal" evidence="9">
    <location>
        <begin position="21"/>
        <end position="325"/>
    </location>
</feature>
<dbReference type="KEGG" id="phal:H9I45_14235"/>
<dbReference type="Pfam" id="PF01120">
    <property type="entry name" value="Alpha_L_fucos"/>
    <property type="match status" value="1"/>
</dbReference>
<dbReference type="PANTHER" id="PTHR10030:SF37">
    <property type="entry name" value="ALPHA-L-FUCOSIDASE-RELATED"/>
    <property type="match status" value="1"/>
</dbReference>
<evidence type="ECO:0000313" key="11">
    <source>
        <dbReference type="Proteomes" id="UP000516764"/>
    </source>
</evidence>
<dbReference type="InterPro" id="IPR016286">
    <property type="entry name" value="FUC_metazoa-typ"/>
</dbReference>
<sequence length="441" mass="50689">MKKSIIVLFVCCFVSSLSIAQKKELSKEKRLEWFKDAKLGIFIHWGIYSVNGIDESWSFHNNYLSYEDYMKQLDGFTAKKYDPELWAKLIKESGAKYTVITAKHHDGVALWDSKYSDLNVVDKTPAKKDVLTPFVNAVRKENLKLGIYYSLLDWSNPDYPNFTRKEKRYLEDAKKWKTFTKFNFGQIEELTNYNPDLYWFDGDWEQSAEKWKAKEIRELLLDKTPTTIINSRLQGYGDYATPEQGVPITKPDNPYWELCLTMNNSWGFQPNDTNYKTSNQLIRILVDCISMGGNLLLDIGPKPDGTIPEEQVAILKDLGRWTKKHESAIYGTRAGIPFGHFNGYTALSKDSTMLYLYVDNKPNGPLLIKGLKNKVSRAWVVGNGTKLKTKVVGKQYWSHVPGLLYIDLPEHVQDKDVTVIAVLLDGKVDLYREKGQVIESN</sequence>
<evidence type="ECO:0000259" key="9">
    <source>
        <dbReference type="Pfam" id="PF01120"/>
    </source>
</evidence>
<organism evidence="10 11">
    <name type="scientific">Polaribacter haliotis</name>
    <dbReference type="NCBI Taxonomy" id="1888915"/>
    <lineage>
        <taxon>Bacteria</taxon>
        <taxon>Pseudomonadati</taxon>
        <taxon>Bacteroidota</taxon>
        <taxon>Flavobacteriia</taxon>
        <taxon>Flavobacteriales</taxon>
        <taxon>Flavobacteriaceae</taxon>
    </lineage>
</organism>
<proteinExistence type="inferred from homology"/>
<dbReference type="GO" id="GO:0016139">
    <property type="term" value="P:glycoside catabolic process"/>
    <property type="evidence" value="ECO:0007669"/>
    <property type="project" value="TreeGrafter"/>
</dbReference>
<evidence type="ECO:0000256" key="2">
    <source>
        <dbReference type="ARBA" id="ARBA00007951"/>
    </source>
</evidence>
<dbReference type="AlphaFoldDB" id="A0A7L8AEP9"/>
<evidence type="ECO:0000256" key="1">
    <source>
        <dbReference type="ARBA" id="ARBA00004071"/>
    </source>
</evidence>
<evidence type="ECO:0000256" key="4">
    <source>
        <dbReference type="ARBA" id="ARBA00022729"/>
    </source>
</evidence>
<feature type="signal peptide" evidence="8">
    <location>
        <begin position="1"/>
        <end position="20"/>
    </location>
</feature>
<dbReference type="SUPFAM" id="SSF51445">
    <property type="entry name" value="(Trans)glycosidases"/>
    <property type="match status" value="1"/>
</dbReference>
<dbReference type="InterPro" id="IPR017853">
    <property type="entry name" value="GH"/>
</dbReference>
<feature type="chain" id="PRO_5032814126" description="alpha-L-fucosidase" evidence="8">
    <location>
        <begin position="21"/>
        <end position="441"/>
    </location>
</feature>
<comment type="function">
    <text evidence="1">Alpha-L-fucosidase is responsible for hydrolyzing the alpha-1,6-linked fucose joined to the reducing-end N-acetylglucosamine of the carbohydrate moieties of glycoproteins.</text>
</comment>
<gene>
    <name evidence="10" type="ORF">H9I45_14235</name>
</gene>
<keyword evidence="6" id="KW-0326">Glycosidase</keyword>
<reference evidence="10 11" key="1">
    <citation type="journal article" date="2016" name="Int. J. Syst. Evol. Microbiol.">
        <title>Polaribacter haliotis sp. nov., isolated from the gut of abalone Haliotis discus hannai.</title>
        <authorList>
            <person name="Kim Y.O."/>
            <person name="Park I.S."/>
            <person name="Park S."/>
            <person name="Nam B.H."/>
            <person name="Park J.M."/>
            <person name="Kim D.G."/>
            <person name="Yoon J.H."/>
        </authorList>
    </citation>
    <scope>NUCLEOTIDE SEQUENCE [LARGE SCALE GENOMIC DNA]</scope>
    <source>
        <strain evidence="10 11">KCTC 52418</strain>
    </source>
</reference>
<dbReference type="GO" id="GO:0006004">
    <property type="term" value="P:fucose metabolic process"/>
    <property type="evidence" value="ECO:0007669"/>
    <property type="project" value="InterPro"/>
</dbReference>
<dbReference type="EC" id="3.2.1.51" evidence="3"/>
<dbReference type="Proteomes" id="UP000516764">
    <property type="component" value="Chromosome"/>
</dbReference>
<dbReference type="Gene3D" id="3.20.20.80">
    <property type="entry name" value="Glycosidases"/>
    <property type="match status" value="1"/>
</dbReference>
<feature type="site" description="May be important for catalysis" evidence="7">
    <location>
        <position position="259"/>
    </location>
</feature>
<dbReference type="PRINTS" id="PR00741">
    <property type="entry name" value="GLHYDRLASE29"/>
</dbReference>
<dbReference type="OrthoDB" id="1095333at2"/>